<protein>
    <submittedName>
        <fullName evidence="1">SERTA domain-containing protein 3</fullName>
    </submittedName>
</protein>
<accession>A0ACC3B4A8</accession>
<gene>
    <name evidence="1" type="primary">RBT1</name>
    <name evidence="1" type="ORF">N8T08_004609</name>
</gene>
<evidence type="ECO:0000313" key="1">
    <source>
        <dbReference type="EMBL" id="KAK1145176.1"/>
    </source>
</evidence>
<name>A0ACC3B4A8_9EURO</name>
<comment type="caution">
    <text evidence="1">The sequence shown here is derived from an EMBL/GenBank/DDBJ whole genome shotgun (WGS) entry which is preliminary data.</text>
</comment>
<keyword evidence="2" id="KW-1185">Reference proteome</keyword>
<organism evidence="1 2">
    <name type="scientific">Aspergillus melleus</name>
    <dbReference type="NCBI Taxonomy" id="138277"/>
    <lineage>
        <taxon>Eukaryota</taxon>
        <taxon>Fungi</taxon>
        <taxon>Dikarya</taxon>
        <taxon>Ascomycota</taxon>
        <taxon>Pezizomycotina</taxon>
        <taxon>Eurotiomycetes</taxon>
        <taxon>Eurotiomycetidae</taxon>
        <taxon>Eurotiales</taxon>
        <taxon>Aspergillaceae</taxon>
        <taxon>Aspergillus</taxon>
        <taxon>Aspergillus subgen. Circumdati</taxon>
    </lineage>
</organism>
<reference evidence="1 2" key="1">
    <citation type="journal article" date="2023" name="ACS Omega">
        <title>Identification of the Neoaspergillic Acid Biosynthesis Gene Cluster by Establishing an In Vitro CRISPR-Ribonucleoprotein Genetic System in Aspergillus melleus.</title>
        <authorList>
            <person name="Yuan B."/>
            <person name="Grau M.F."/>
            <person name="Murata R.M."/>
            <person name="Torok T."/>
            <person name="Venkateswaran K."/>
            <person name="Stajich J.E."/>
            <person name="Wang C.C.C."/>
        </authorList>
    </citation>
    <scope>NUCLEOTIDE SEQUENCE [LARGE SCALE GENOMIC DNA]</scope>
    <source>
        <strain evidence="1 2">IMV 1140</strain>
    </source>
</reference>
<dbReference type="EMBL" id="JAOPJF010000026">
    <property type="protein sequence ID" value="KAK1145176.1"/>
    <property type="molecule type" value="Genomic_DNA"/>
</dbReference>
<evidence type="ECO:0000313" key="2">
    <source>
        <dbReference type="Proteomes" id="UP001177260"/>
    </source>
</evidence>
<proteinExistence type="predicted"/>
<dbReference type="Proteomes" id="UP001177260">
    <property type="component" value="Unassembled WGS sequence"/>
</dbReference>
<sequence>MPYVPIHTRIYSFSSQETVRDTTQRNSAPRQRGPALPPLPGVRQNVSVAPQVSRPRAVERSSPSPARSEPIVPGYTSDGKQILYARNGRAVVQDEDGNLSLYTAAEAGGNRVLNDALALDSVGRIETDGWKELKADFNALGDVYIEWAVPAAWDPYSTRLPEIMCCVVHHQGGQRTKRVGSRSNVKLLFGNRVADRMIAESLHPSATNPEEALEQLHGVTRLQRANYWRDNPILPRSARGV</sequence>